<dbReference type="STRING" id="177199.A0A420Y9P2"/>
<dbReference type="PANTHER" id="PTHR40642:SF1">
    <property type="entry name" value="YALI0F31295P"/>
    <property type="match status" value="1"/>
</dbReference>
<dbReference type="PANTHER" id="PTHR40642">
    <property type="entry name" value="YALI0F31295P"/>
    <property type="match status" value="1"/>
</dbReference>
<feature type="compositionally biased region" description="Polar residues" evidence="1">
    <location>
        <begin position="96"/>
        <end position="112"/>
    </location>
</feature>
<sequence>MATPGQPSLVITQAELKTFHEAHFGESVVDNFSHSFLPHDTQFHQTLPELEDDDGYEDEEDDGLGYYRDGVKRTLTDEQIAMFRHSELEALRRAQESQSSNKTAYTTKPTDFTSDHGSGDQLSDGELPAATKASATTKKKKRKRGKGRVEIDKPEKPDLRKRTWDVVETGLSSLDYGDKPQDSTAIAQHSQRRRISYDD</sequence>
<dbReference type="EMBL" id="QVQW01000029">
    <property type="protein sequence ID" value="RKU44585.1"/>
    <property type="molecule type" value="Genomic_DNA"/>
</dbReference>
<evidence type="ECO:0000256" key="1">
    <source>
        <dbReference type="SAM" id="MobiDB-lite"/>
    </source>
</evidence>
<dbReference type="Pfam" id="PF12720">
    <property type="entry name" value="DUF3807"/>
    <property type="match status" value="1"/>
</dbReference>
<reference evidence="2 3" key="1">
    <citation type="submission" date="2018-08" db="EMBL/GenBank/DDBJ databases">
        <title>Draft genome of the lignicolous fungus Coniochaeta pulveracea.</title>
        <authorList>
            <person name="Borstlap C.J."/>
            <person name="De Witt R.N."/>
            <person name="Botha A."/>
            <person name="Volschenk H."/>
        </authorList>
    </citation>
    <scope>NUCLEOTIDE SEQUENCE [LARGE SCALE GENOMIC DNA]</scope>
    <source>
        <strain evidence="2 3">CAB683</strain>
    </source>
</reference>
<proteinExistence type="predicted"/>
<feature type="region of interest" description="Disordered" evidence="1">
    <location>
        <begin position="91"/>
        <end position="199"/>
    </location>
</feature>
<evidence type="ECO:0000313" key="2">
    <source>
        <dbReference type="EMBL" id="RKU44585.1"/>
    </source>
</evidence>
<gene>
    <name evidence="2" type="ORF">DL546_004977</name>
</gene>
<dbReference type="InterPro" id="IPR024526">
    <property type="entry name" value="DUF3807"/>
</dbReference>
<keyword evidence="3" id="KW-1185">Reference proteome</keyword>
<organism evidence="2 3">
    <name type="scientific">Coniochaeta pulveracea</name>
    <dbReference type="NCBI Taxonomy" id="177199"/>
    <lineage>
        <taxon>Eukaryota</taxon>
        <taxon>Fungi</taxon>
        <taxon>Dikarya</taxon>
        <taxon>Ascomycota</taxon>
        <taxon>Pezizomycotina</taxon>
        <taxon>Sordariomycetes</taxon>
        <taxon>Sordariomycetidae</taxon>
        <taxon>Coniochaetales</taxon>
        <taxon>Coniochaetaceae</taxon>
        <taxon>Coniochaeta</taxon>
    </lineage>
</organism>
<dbReference type="OrthoDB" id="5422320at2759"/>
<feature type="compositionally biased region" description="Basic residues" evidence="1">
    <location>
        <begin position="190"/>
        <end position="199"/>
    </location>
</feature>
<protein>
    <submittedName>
        <fullName evidence="2">Uncharacterized protein</fullName>
    </submittedName>
</protein>
<feature type="compositionally biased region" description="Basic and acidic residues" evidence="1">
    <location>
        <begin position="147"/>
        <end position="165"/>
    </location>
</feature>
<dbReference type="Proteomes" id="UP000275385">
    <property type="component" value="Unassembled WGS sequence"/>
</dbReference>
<comment type="caution">
    <text evidence="2">The sequence shown here is derived from an EMBL/GenBank/DDBJ whole genome shotgun (WGS) entry which is preliminary data.</text>
</comment>
<feature type="region of interest" description="Disordered" evidence="1">
    <location>
        <begin position="44"/>
        <end position="67"/>
    </location>
</feature>
<feature type="compositionally biased region" description="Basic residues" evidence="1">
    <location>
        <begin position="137"/>
        <end position="146"/>
    </location>
</feature>
<evidence type="ECO:0000313" key="3">
    <source>
        <dbReference type="Proteomes" id="UP000275385"/>
    </source>
</evidence>
<feature type="compositionally biased region" description="Acidic residues" evidence="1">
    <location>
        <begin position="49"/>
        <end position="63"/>
    </location>
</feature>
<dbReference type="AlphaFoldDB" id="A0A420Y9P2"/>
<accession>A0A420Y9P2</accession>
<name>A0A420Y9P2_9PEZI</name>